<comment type="function">
    <text evidence="7">Component of the signal recognition particle (SRP) complex, a ribonucleoprotein complex that mediates the cotranslational targeting of secretory and membrane proteins to the endoplasmic reticulum (ER). SRP9 together with SRP14 and the Alu portion of the SRP RNA, constitutes the elongation arrest domain of SRP. The complex of SRP9 and SRP14 is required for SRP RNA binding.</text>
</comment>
<dbReference type="InterPro" id="IPR003210">
    <property type="entry name" value="Signal_recog_particle_SRP14"/>
</dbReference>
<proteinExistence type="inferred from homology"/>
<evidence type="ECO:0000313" key="9">
    <source>
        <dbReference type="EMBL" id="PHJ23652.1"/>
    </source>
</evidence>
<dbReference type="GO" id="GO:0030942">
    <property type="term" value="F:endoplasmic reticulum signal peptide binding"/>
    <property type="evidence" value="ECO:0007669"/>
    <property type="project" value="UniProtKB-UniRule"/>
</dbReference>
<dbReference type="Proteomes" id="UP000221165">
    <property type="component" value="Unassembled WGS sequence"/>
</dbReference>
<dbReference type="VEuPathDB" id="ToxoDB:CSUI_002493"/>
<evidence type="ECO:0000313" key="10">
    <source>
        <dbReference type="Proteomes" id="UP000221165"/>
    </source>
</evidence>
<comment type="subunit">
    <text evidence="7">Heterodimer with SRP9; binds RNA as heterodimer. Component of a signal recognition particle (SRP) complex that consists of a 7SL RNA molecule of 300 nucleotides and six protein subunits: SRP72, SRP68, SRP54, SRP19, SRP14 and SRP9.</text>
</comment>
<dbReference type="Gene3D" id="3.30.720.10">
    <property type="entry name" value="Signal recognition particle alu RNA binding heterodimer, srp9/1"/>
    <property type="match status" value="1"/>
</dbReference>
<evidence type="ECO:0000256" key="4">
    <source>
        <dbReference type="ARBA" id="ARBA00022884"/>
    </source>
</evidence>
<protein>
    <recommendedName>
        <fullName evidence="7">Signal recognition particle 14 kDa protein</fullName>
        <shortName evidence="7">SRP14</shortName>
    </recommendedName>
</protein>
<accession>A0A2C6L8N7</accession>
<dbReference type="PANTHER" id="PTHR12013">
    <property type="entry name" value="SIGNAL RECOGNITION PARTICLE 14 KD PROTEIN"/>
    <property type="match status" value="1"/>
</dbReference>
<dbReference type="GO" id="GO:0008312">
    <property type="term" value="F:7S RNA binding"/>
    <property type="evidence" value="ECO:0007669"/>
    <property type="project" value="UniProtKB-UniRule"/>
</dbReference>
<organism evidence="9 10">
    <name type="scientific">Cystoisospora suis</name>
    <dbReference type="NCBI Taxonomy" id="483139"/>
    <lineage>
        <taxon>Eukaryota</taxon>
        <taxon>Sar</taxon>
        <taxon>Alveolata</taxon>
        <taxon>Apicomplexa</taxon>
        <taxon>Conoidasida</taxon>
        <taxon>Coccidia</taxon>
        <taxon>Eucoccidiorida</taxon>
        <taxon>Eimeriorina</taxon>
        <taxon>Sarcocystidae</taxon>
        <taxon>Cystoisospora</taxon>
    </lineage>
</organism>
<keyword evidence="3 7" id="KW-0963">Cytoplasm</keyword>
<gene>
    <name evidence="9" type="ORF">CSUI_002493</name>
</gene>
<comment type="similarity">
    <text evidence="2 7">Belongs to the SRP14 family.</text>
</comment>
<dbReference type="RefSeq" id="XP_067925327.1">
    <property type="nucleotide sequence ID" value="XM_068062693.1"/>
</dbReference>
<evidence type="ECO:0000256" key="5">
    <source>
        <dbReference type="ARBA" id="ARBA00023135"/>
    </source>
</evidence>
<dbReference type="GeneID" id="94425904"/>
<evidence type="ECO:0000256" key="1">
    <source>
        <dbReference type="ARBA" id="ARBA00004496"/>
    </source>
</evidence>
<reference evidence="9 10" key="1">
    <citation type="journal article" date="2017" name="Int. J. Parasitol.">
        <title>The genome of the protozoan parasite Cystoisospora suis and a reverse vaccinology approach to identify vaccine candidates.</title>
        <authorList>
            <person name="Palmieri N."/>
            <person name="Shrestha A."/>
            <person name="Ruttkowski B."/>
            <person name="Beck T."/>
            <person name="Vogl C."/>
            <person name="Tomley F."/>
            <person name="Blake D.P."/>
            <person name="Joachim A."/>
        </authorList>
    </citation>
    <scope>NUCLEOTIDE SEQUENCE [LARGE SCALE GENOMIC DNA]</scope>
    <source>
        <strain evidence="9 10">Wien I</strain>
    </source>
</reference>
<evidence type="ECO:0000256" key="8">
    <source>
        <dbReference type="SAM" id="MobiDB-lite"/>
    </source>
</evidence>
<keyword evidence="5 7" id="KW-0733">Signal recognition particle</keyword>
<evidence type="ECO:0000256" key="3">
    <source>
        <dbReference type="ARBA" id="ARBA00022490"/>
    </source>
</evidence>
<keyword evidence="10" id="KW-1185">Reference proteome</keyword>
<dbReference type="Pfam" id="PF02290">
    <property type="entry name" value="SRP14"/>
    <property type="match status" value="1"/>
</dbReference>
<dbReference type="GO" id="GO:0005786">
    <property type="term" value="C:signal recognition particle, endoplasmic reticulum targeting"/>
    <property type="evidence" value="ECO:0007669"/>
    <property type="project" value="UniProtKB-UniRule"/>
</dbReference>
<sequence>MVLSENGGFLAELGSLYEQSRSEGRGSVWITIKRTFPELDGVRGLRRKRALQNEEASHAMTCLVRATNGKRKISTQVHPESMAHFSNSLMGVIRVSADEIRPKEAKVLRKEGQRPTALATDGQKRAGKKVKPGSEASDDKKGGAHLYNSKPSSNEKREFVPG</sequence>
<keyword evidence="4 7" id="KW-0694">RNA-binding</keyword>
<comment type="caution">
    <text evidence="9">The sequence shown here is derived from an EMBL/GenBank/DDBJ whole genome shotgun (WGS) entry which is preliminary data.</text>
</comment>
<dbReference type="EMBL" id="MIGC01001044">
    <property type="protein sequence ID" value="PHJ23652.1"/>
    <property type="molecule type" value="Genomic_DNA"/>
</dbReference>
<evidence type="ECO:0000256" key="6">
    <source>
        <dbReference type="ARBA" id="ARBA00023274"/>
    </source>
</evidence>
<evidence type="ECO:0000256" key="2">
    <source>
        <dbReference type="ARBA" id="ARBA00010349"/>
    </source>
</evidence>
<dbReference type="AlphaFoldDB" id="A0A2C6L8N7"/>
<dbReference type="OrthoDB" id="19209at2759"/>
<dbReference type="GO" id="GO:0006614">
    <property type="term" value="P:SRP-dependent cotranslational protein targeting to membrane"/>
    <property type="evidence" value="ECO:0007669"/>
    <property type="project" value="UniProtKB-UniRule"/>
</dbReference>
<dbReference type="SUPFAM" id="SSF54762">
    <property type="entry name" value="Signal recognition particle alu RNA binding heterodimer, SRP9/14"/>
    <property type="match status" value="1"/>
</dbReference>
<feature type="region of interest" description="Disordered" evidence="8">
    <location>
        <begin position="106"/>
        <end position="162"/>
    </location>
</feature>
<dbReference type="InterPro" id="IPR009018">
    <property type="entry name" value="Signal_recog_particle_SRP9/14"/>
</dbReference>
<feature type="compositionally biased region" description="Basic and acidic residues" evidence="8">
    <location>
        <begin position="153"/>
        <end position="162"/>
    </location>
</feature>
<name>A0A2C6L8N7_9APIC</name>
<comment type="subcellular location">
    <subcellularLocation>
        <location evidence="1 7">Cytoplasm</location>
    </subcellularLocation>
</comment>
<evidence type="ECO:0000256" key="7">
    <source>
        <dbReference type="RuleBase" id="RU368100"/>
    </source>
</evidence>
<keyword evidence="6 7" id="KW-0687">Ribonucleoprotein</keyword>